<dbReference type="AlphaFoldDB" id="A0A0A9ST73"/>
<name>A0A0A9ST73_ARUDO</name>
<reference evidence="1" key="1">
    <citation type="submission" date="2014-09" db="EMBL/GenBank/DDBJ databases">
        <authorList>
            <person name="Magalhaes I.L.F."/>
            <person name="Oliveira U."/>
            <person name="Santos F.R."/>
            <person name="Vidigal T.H.D.A."/>
            <person name="Brescovit A.D."/>
            <person name="Santos A.J."/>
        </authorList>
    </citation>
    <scope>NUCLEOTIDE SEQUENCE</scope>
    <source>
        <tissue evidence="1">Shoot tissue taken approximately 20 cm above the soil surface</tissue>
    </source>
</reference>
<sequence>MEKQATGTGSQEWWIFSATPLRLGAVRDISSIAISHYPLLLSISMVSYLLLTWSSSL</sequence>
<evidence type="ECO:0000313" key="1">
    <source>
        <dbReference type="EMBL" id="JAD63018.1"/>
    </source>
</evidence>
<protein>
    <submittedName>
        <fullName evidence="1">Uncharacterized protein</fullName>
    </submittedName>
</protein>
<organism evidence="1">
    <name type="scientific">Arundo donax</name>
    <name type="common">Giant reed</name>
    <name type="synonym">Donax arundinaceus</name>
    <dbReference type="NCBI Taxonomy" id="35708"/>
    <lineage>
        <taxon>Eukaryota</taxon>
        <taxon>Viridiplantae</taxon>
        <taxon>Streptophyta</taxon>
        <taxon>Embryophyta</taxon>
        <taxon>Tracheophyta</taxon>
        <taxon>Spermatophyta</taxon>
        <taxon>Magnoliopsida</taxon>
        <taxon>Liliopsida</taxon>
        <taxon>Poales</taxon>
        <taxon>Poaceae</taxon>
        <taxon>PACMAD clade</taxon>
        <taxon>Arundinoideae</taxon>
        <taxon>Arundineae</taxon>
        <taxon>Arundo</taxon>
    </lineage>
</organism>
<reference evidence="1" key="2">
    <citation type="journal article" date="2015" name="Data Brief">
        <title>Shoot transcriptome of the giant reed, Arundo donax.</title>
        <authorList>
            <person name="Barrero R.A."/>
            <person name="Guerrero F.D."/>
            <person name="Moolhuijzen P."/>
            <person name="Goolsby J.A."/>
            <person name="Tidwell J."/>
            <person name="Bellgard S.E."/>
            <person name="Bellgard M.I."/>
        </authorList>
    </citation>
    <scope>NUCLEOTIDE SEQUENCE</scope>
    <source>
        <tissue evidence="1">Shoot tissue taken approximately 20 cm above the soil surface</tissue>
    </source>
</reference>
<dbReference type="EMBL" id="GBRH01234877">
    <property type="protein sequence ID" value="JAD63018.1"/>
    <property type="molecule type" value="Transcribed_RNA"/>
</dbReference>
<accession>A0A0A9ST73</accession>
<proteinExistence type="predicted"/>